<name>A0A7G3ZDG6_9SACH</name>
<dbReference type="EMBL" id="CP059247">
    <property type="protein sequence ID" value="QLL31552.1"/>
    <property type="molecule type" value="Genomic_DNA"/>
</dbReference>
<dbReference type="GO" id="GO:0005758">
    <property type="term" value="C:mitochondrial intermembrane space"/>
    <property type="evidence" value="ECO:0007669"/>
    <property type="project" value="InterPro"/>
</dbReference>
<dbReference type="InterPro" id="IPR019171">
    <property type="entry name" value="MIX23"/>
</dbReference>
<dbReference type="PIRSF" id="PIRSF022603">
    <property type="entry name" value="UCP022603"/>
    <property type="match status" value="1"/>
</dbReference>
<dbReference type="GeneID" id="59324671"/>
<accession>A0A7G3ZDG6</accession>
<dbReference type="PANTHER" id="PTHR31905:SF2">
    <property type="entry name" value="PROTEIN MIX23"/>
    <property type="match status" value="1"/>
</dbReference>
<dbReference type="KEGG" id="tgb:HG536_0B04160"/>
<evidence type="ECO:0008006" key="4">
    <source>
        <dbReference type="Google" id="ProtNLM"/>
    </source>
</evidence>
<dbReference type="AlphaFoldDB" id="A0A7G3ZDG6"/>
<comment type="similarity">
    <text evidence="1">Belongs to the MIX23 family.</text>
</comment>
<dbReference type="OrthoDB" id="5593818at2759"/>
<dbReference type="Proteomes" id="UP000515788">
    <property type="component" value="Chromosome 2"/>
</dbReference>
<protein>
    <recommendedName>
        <fullName evidence="4">Mitochondrial intermembrane space cysteine motif-containing protein MIX23</fullName>
    </recommendedName>
</protein>
<dbReference type="PANTHER" id="PTHR31905">
    <property type="entry name" value="COILED-COIL DOMAIN-CONTAINING PROTEIN 58"/>
    <property type="match status" value="1"/>
</dbReference>
<evidence type="ECO:0000313" key="2">
    <source>
        <dbReference type="EMBL" id="QLL31552.1"/>
    </source>
</evidence>
<evidence type="ECO:0000256" key="1">
    <source>
        <dbReference type="ARBA" id="ARBA00024204"/>
    </source>
</evidence>
<gene>
    <name evidence="2" type="ORF">HG536_0B04160</name>
</gene>
<dbReference type="RefSeq" id="XP_037138227.1">
    <property type="nucleotide sequence ID" value="XM_037282332.1"/>
</dbReference>
<keyword evidence="3" id="KW-1185">Reference proteome</keyword>
<reference evidence="2 3" key="1">
    <citation type="submission" date="2020-06" db="EMBL/GenBank/DDBJ databases">
        <title>The yeast mating-type switching endonuclease HO is a domesticated member of an unorthodox homing genetic element family.</title>
        <authorList>
            <person name="Coughlan A.Y."/>
            <person name="Lombardi L."/>
            <person name="Braun-Galleani S."/>
            <person name="Martos A.R."/>
            <person name="Galeote V."/>
            <person name="Bigey F."/>
            <person name="Dequin S."/>
            <person name="Byrne K.P."/>
            <person name="Wolfe K.H."/>
        </authorList>
    </citation>
    <scope>NUCLEOTIDE SEQUENCE [LARGE SCALE GENOMIC DNA]</scope>
    <source>
        <strain evidence="2 3">CBS764</strain>
    </source>
</reference>
<organism evidence="2 3">
    <name type="scientific">Torulaspora globosa</name>
    <dbReference type="NCBI Taxonomy" id="48254"/>
    <lineage>
        <taxon>Eukaryota</taxon>
        <taxon>Fungi</taxon>
        <taxon>Dikarya</taxon>
        <taxon>Ascomycota</taxon>
        <taxon>Saccharomycotina</taxon>
        <taxon>Saccharomycetes</taxon>
        <taxon>Saccharomycetales</taxon>
        <taxon>Saccharomycetaceae</taxon>
        <taxon>Torulaspora</taxon>
    </lineage>
</organism>
<dbReference type="InterPro" id="IPR016805">
    <property type="entry name" value="MIX23_fungal"/>
</dbReference>
<evidence type="ECO:0000313" key="3">
    <source>
        <dbReference type="Proteomes" id="UP000515788"/>
    </source>
</evidence>
<sequence length="199" mass="23591">MSSDSIEVTAPEALLDANLSFPEETPLIRHLTMTRERCVDPTLADSFLRLLRYGSDDSIKQRLSAYQRHEENSPFKNKRCGSFLRNELYPNWQARNRIITFCRNQLEDMKAELDEKYGQHSATPLKAEVDLRIDPYAAKDRQHEQENRYKELKRLNTWIENQIKIESILLANSNRTLQQNCDQNVNYINEFWKFHRATR</sequence>
<proteinExistence type="inferred from homology"/>
<dbReference type="Pfam" id="PF09774">
    <property type="entry name" value="MIX23"/>
    <property type="match status" value="1"/>
</dbReference>